<evidence type="ECO:0000313" key="3">
    <source>
        <dbReference type="Proteomes" id="UP001307849"/>
    </source>
</evidence>
<name>A0AAN8NVC1_9PEZI</name>
<sequence length="70" mass="7478">MNPARTLQPTSSLTKVRASQMLQIPKSYQRIVYTNTLVSPAEGSSAKGAKTIIPPPPPPKNLTKEANASC</sequence>
<evidence type="ECO:0000256" key="1">
    <source>
        <dbReference type="SAM" id="MobiDB-lite"/>
    </source>
</evidence>
<dbReference type="AlphaFoldDB" id="A0AAN8NVC1"/>
<feature type="region of interest" description="Disordered" evidence="1">
    <location>
        <begin position="41"/>
        <end position="70"/>
    </location>
</feature>
<reference evidence="2 3" key="1">
    <citation type="submission" date="2019-10" db="EMBL/GenBank/DDBJ databases">
        <authorList>
            <person name="Palmer J.M."/>
        </authorList>
    </citation>
    <scope>NUCLEOTIDE SEQUENCE [LARGE SCALE GENOMIC DNA]</scope>
    <source>
        <strain evidence="2 3">TWF506</strain>
    </source>
</reference>
<keyword evidence="3" id="KW-1185">Reference proteome</keyword>
<gene>
    <name evidence="2" type="ORF">TWF506_008123</name>
</gene>
<evidence type="ECO:0000313" key="2">
    <source>
        <dbReference type="EMBL" id="KAK6513684.1"/>
    </source>
</evidence>
<organism evidence="2 3">
    <name type="scientific">Arthrobotrys conoides</name>
    <dbReference type="NCBI Taxonomy" id="74498"/>
    <lineage>
        <taxon>Eukaryota</taxon>
        <taxon>Fungi</taxon>
        <taxon>Dikarya</taxon>
        <taxon>Ascomycota</taxon>
        <taxon>Pezizomycotina</taxon>
        <taxon>Orbiliomycetes</taxon>
        <taxon>Orbiliales</taxon>
        <taxon>Orbiliaceae</taxon>
        <taxon>Arthrobotrys</taxon>
    </lineage>
</organism>
<protein>
    <submittedName>
        <fullName evidence="2">Uncharacterized protein</fullName>
    </submittedName>
</protein>
<accession>A0AAN8NVC1</accession>
<proteinExistence type="predicted"/>
<dbReference type="EMBL" id="JAVHJM010000005">
    <property type="protein sequence ID" value="KAK6513684.1"/>
    <property type="molecule type" value="Genomic_DNA"/>
</dbReference>
<comment type="caution">
    <text evidence="2">The sequence shown here is derived from an EMBL/GenBank/DDBJ whole genome shotgun (WGS) entry which is preliminary data.</text>
</comment>
<dbReference type="Proteomes" id="UP001307849">
    <property type="component" value="Unassembled WGS sequence"/>
</dbReference>